<evidence type="ECO:0000256" key="1">
    <source>
        <dbReference type="SAM" id="MobiDB-lite"/>
    </source>
</evidence>
<accession>A0A922A3P3</accession>
<sequence length="159" mass="17930">MKLILRCQRILILSLLAVSVFAPIVFFSQRLKNLSHIGREEFVQDLSNIKYKTDAALRLNAVEQESGEDLTEPKQVVYEDRNLGSGVSYSSIENHDSQESENAGDSIKFSERNVSETNLERKEGQKSQQSELSSTNGEEEHSSQTAIEHEKMHTLSTSK</sequence>
<gene>
    <name evidence="2" type="ORF">I3842_Q104200</name>
</gene>
<feature type="compositionally biased region" description="Basic and acidic residues" evidence="1">
    <location>
        <begin position="108"/>
        <end position="125"/>
    </location>
</feature>
<evidence type="ECO:0000313" key="3">
    <source>
        <dbReference type="Proteomes" id="UP000811246"/>
    </source>
</evidence>
<dbReference type="AlphaFoldDB" id="A0A922A3P3"/>
<dbReference type="EMBL" id="MU228970">
    <property type="protein sequence ID" value="KAG6619190.1"/>
    <property type="molecule type" value="Genomic_DNA"/>
</dbReference>
<protein>
    <submittedName>
        <fullName evidence="2">Uncharacterized protein</fullName>
    </submittedName>
</protein>
<feature type="compositionally biased region" description="Polar residues" evidence="1">
    <location>
        <begin position="126"/>
        <end position="136"/>
    </location>
</feature>
<reference evidence="2" key="1">
    <citation type="submission" date="2021-01" db="EMBL/GenBank/DDBJ databases">
        <authorList>
            <person name="Lovell J.T."/>
            <person name="Bentley N."/>
            <person name="Bhattarai G."/>
            <person name="Jenkins J.W."/>
            <person name="Sreedasyam A."/>
            <person name="Alarcon Y."/>
            <person name="Bock C."/>
            <person name="Boston L."/>
            <person name="Carlson J."/>
            <person name="Cervantes K."/>
            <person name="Clermont K."/>
            <person name="Krom N."/>
            <person name="Kubenka K."/>
            <person name="Mamidi S."/>
            <person name="Mattison C."/>
            <person name="Monteros M."/>
            <person name="Pisani C."/>
            <person name="Plott C."/>
            <person name="Rajasekar S."/>
            <person name="Rhein H.S."/>
            <person name="Rohla C."/>
            <person name="Song M."/>
            <person name="Hilaire R.S."/>
            <person name="Shu S."/>
            <person name="Wells L."/>
            <person name="Wang X."/>
            <person name="Webber J."/>
            <person name="Heerema R.J."/>
            <person name="Klein P."/>
            <person name="Conner P."/>
            <person name="Grauke L."/>
            <person name="Grimwood J."/>
            <person name="Schmutz J."/>
            <person name="Randall J.J."/>
        </authorList>
    </citation>
    <scope>NUCLEOTIDE SEQUENCE</scope>
    <source>
        <tissue evidence="2">Leaf</tissue>
    </source>
</reference>
<name>A0A922A3P3_CARIL</name>
<dbReference type="Proteomes" id="UP000811246">
    <property type="component" value="Unassembled WGS sequence"/>
</dbReference>
<feature type="region of interest" description="Disordered" evidence="1">
    <location>
        <begin position="88"/>
        <end position="159"/>
    </location>
</feature>
<evidence type="ECO:0000313" key="2">
    <source>
        <dbReference type="EMBL" id="KAG6619190.1"/>
    </source>
</evidence>
<feature type="compositionally biased region" description="Basic and acidic residues" evidence="1">
    <location>
        <begin position="138"/>
        <end position="153"/>
    </location>
</feature>
<organism evidence="2 3">
    <name type="scientific">Carya illinoinensis</name>
    <name type="common">Pecan</name>
    <dbReference type="NCBI Taxonomy" id="32201"/>
    <lineage>
        <taxon>Eukaryota</taxon>
        <taxon>Viridiplantae</taxon>
        <taxon>Streptophyta</taxon>
        <taxon>Embryophyta</taxon>
        <taxon>Tracheophyta</taxon>
        <taxon>Spermatophyta</taxon>
        <taxon>Magnoliopsida</taxon>
        <taxon>eudicotyledons</taxon>
        <taxon>Gunneridae</taxon>
        <taxon>Pentapetalae</taxon>
        <taxon>rosids</taxon>
        <taxon>fabids</taxon>
        <taxon>Fagales</taxon>
        <taxon>Juglandaceae</taxon>
        <taxon>Carya</taxon>
    </lineage>
</organism>
<proteinExistence type="predicted"/>
<comment type="caution">
    <text evidence="2">The sequence shown here is derived from an EMBL/GenBank/DDBJ whole genome shotgun (WGS) entry which is preliminary data.</text>
</comment>